<keyword evidence="3" id="KW-1185">Reference proteome</keyword>
<comment type="caution">
    <text evidence="2">The sequence shown here is derived from an EMBL/GenBank/DDBJ whole genome shotgun (WGS) entry which is preliminary data.</text>
</comment>
<feature type="region of interest" description="Disordered" evidence="1">
    <location>
        <begin position="324"/>
        <end position="419"/>
    </location>
</feature>
<dbReference type="EMBL" id="CACRXK020003479">
    <property type="protein sequence ID" value="CAB3998961.1"/>
    <property type="molecule type" value="Genomic_DNA"/>
</dbReference>
<evidence type="ECO:0000313" key="2">
    <source>
        <dbReference type="EMBL" id="CAB3998961.1"/>
    </source>
</evidence>
<reference evidence="2" key="1">
    <citation type="submission" date="2020-04" db="EMBL/GenBank/DDBJ databases">
        <authorList>
            <person name="Alioto T."/>
            <person name="Alioto T."/>
            <person name="Gomez Garrido J."/>
        </authorList>
    </citation>
    <scope>NUCLEOTIDE SEQUENCE</scope>
    <source>
        <strain evidence="2">A484AB</strain>
    </source>
</reference>
<protein>
    <submittedName>
        <fullName evidence="2">Uncharacterized protein</fullName>
    </submittedName>
</protein>
<dbReference type="AlphaFoldDB" id="A0A6S7HV48"/>
<gene>
    <name evidence="2" type="ORF">PACLA_8A078601</name>
</gene>
<name>A0A6S7HV48_PARCT</name>
<dbReference type="InterPro" id="IPR011011">
    <property type="entry name" value="Znf_FYVE_PHD"/>
</dbReference>
<dbReference type="OrthoDB" id="10674048at2759"/>
<dbReference type="Proteomes" id="UP001152795">
    <property type="component" value="Unassembled WGS sequence"/>
</dbReference>
<feature type="compositionally biased region" description="Polar residues" evidence="1">
    <location>
        <begin position="376"/>
        <end position="390"/>
    </location>
</feature>
<feature type="compositionally biased region" description="Acidic residues" evidence="1">
    <location>
        <begin position="155"/>
        <end position="166"/>
    </location>
</feature>
<dbReference type="Gene3D" id="3.30.40.10">
    <property type="entry name" value="Zinc/RING finger domain, C3HC4 (zinc finger)"/>
    <property type="match status" value="1"/>
</dbReference>
<evidence type="ECO:0000313" key="3">
    <source>
        <dbReference type="Proteomes" id="UP001152795"/>
    </source>
</evidence>
<feature type="compositionally biased region" description="Basic and acidic residues" evidence="1">
    <location>
        <begin position="361"/>
        <end position="375"/>
    </location>
</feature>
<accession>A0A6S7HV48</accession>
<feature type="region of interest" description="Disordered" evidence="1">
    <location>
        <begin position="154"/>
        <end position="199"/>
    </location>
</feature>
<dbReference type="SUPFAM" id="SSF57903">
    <property type="entry name" value="FYVE/PHD zinc finger"/>
    <property type="match status" value="1"/>
</dbReference>
<proteinExistence type="predicted"/>
<evidence type="ECO:0000256" key="1">
    <source>
        <dbReference type="SAM" id="MobiDB-lite"/>
    </source>
</evidence>
<organism evidence="2 3">
    <name type="scientific">Paramuricea clavata</name>
    <name type="common">Red gorgonian</name>
    <name type="synonym">Violescent sea-whip</name>
    <dbReference type="NCBI Taxonomy" id="317549"/>
    <lineage>
        <taxon>Eukaryota</taxon>
        <taxon>Metazoa</taxon>
        <taxon>Cnidaria</taxon>
        <taxon>Anthozoa</taxon>
        <taxon>Octocorallia</taxon>
        <taxon>Malacalcyonacea</taxon>
        <taxon>Plexauridae</taxon>
        <taxon>Paramuricea</taxon>
    </lineage>
</organism>
<dbReference type="InterPro" id="IPR013083">
    <property type="entry name" value="Znf_RING/FYVE/PHD"/>
</dbReference>
<sequence length="444" mass="50144">MKACEGELHEGWQNPDGFWGNVTMKCGHSNTDYLRRAMYMVWHKNTGNIKEKFYNPVTSTLEKSVNEIEIESDIQIPISNSFSILEDELCQASDIECDLQSEENVIWTNNVIGSIIPVDERTFLSSRAKLGRRNRRAKSFNEAVRGSKPKFNLDEFPELENEEDTSDGMSDYINQSSSKGKPKRDGMTEENGSTYVPPKCKQEMPIRIDERNPTITIDTGKRKNESLLPVRARTTKRTRRIPRKYTPNSTKNSVYCLCQIEDSGWYIVCSFQYAGCLIYYHPKCVGLGHLHSRDNGARYSNCDDGKSYMCPVCDKKKNTVGRPMHIATPLTQNGNLSEGRRQEGSYENYRSSCSSSCSTKASEDKDEGGLSEKESITSNQSNTNSAQPSTFKHLEDHCENTQQPSHGTDIGSVGDASDDDALMTQIHVFPPKRKQRSQAVLKEM</sequence>